<dbReference type="InterPro" id="IPR050846">
    <property type="entry name" value="TLCD"/>
</dbReference>
<dbReference type="GO" id="GO:0016020">
    <property type="term" value="C:membrane"/>
    <property type="evidence" value="ECO:0007669"/>
    <property type="project" value="UniProtKB-SubCell"/>
</dbReference>
<comment type="caution">
    <text evidence="7">The sequence shown here is derived from an EMBL/GenBank/DDBJ whole genome shotgun (WGS) entry which is preliminary data.</text>
</comment>
<name>A0A813GDZ9_POLGL</name>
<evidence type="ECO:0000313" key="7">
    <source>
        <dbReference type="EMBL" id="CAE8623177.1"/>
    </source>
</evidence>
<sequence>MAVAFQIDVAGTSPPALQSHWWTEFDQLGLATVTSGALAEVSGPSIEGISTLVLSFACWTAFWTGLFYALSATADRWMRGVPASTKAHENDKYWCARNLIGGIHATFVAMLTVPACIALLTAPSSSRFAHSRYLGSCPADPGMELDDVEGWSVVFQGVALAGLAFTSFTFADLGISLVHGLATADFIVHHIVFVSAGMIIRGWCVLPFNAAMLLAMEVSTPSLNYLVFFRHRGEAYESAVKKHGIVFVVLYIIFRLGVNSYGAVLLWIHRKDAVPGVIPEWQVWFLLSAVSAGVAVQIFWFPAIVRTFGSEMCGFTEDRPDPDRDELTQQSLGQRRHRLGIGSCASDTFSDVRSRACVTNCLFDFALMSVINCPRPCA</sequence>
<dbReference type="GO" id="GO:0055088">
    <property type="term" value="P:lipid homeostasis"/>
    <property type="evidence" value="ECO:0007669"/>
    <property type="project" value="TreeGrafter"/>
</dbReference>
<gene>
    <name evidence="7" type="ORF">PGLA1383_LOCUS40473</name>
</gene>
<evidence type="ECO:0000256" key="2">
    <source>
        <dbReference type="ARBA" id="ARBA00022692"/>
    </source>
</evidence>
<evidence type="ECO:0000256" key="3">
    <source>
        <dbReference type="ARBA" id="ARBA00022989"/>
    </source>
</evidence>
<evidence type="ECO:0000256" key="4">
    <source>
        <dbReference type="ARBA" id="ARBA00023136"/>
    </source>
</evidence>
<dbReference type="AlphaFoldDB" id="A0A813GDZ9"/>
<organism evidence="7 8">
    <name type="scientific">Polarella glacialis</name>
    <name type="common">Dinoflagellate</name>
    <dbReference type="NCBI Taxonomy" id="89957"/>
    <lineage>
        <taxon>Eukaryota</taxon>
        <taxon>Sar</taxon>
        <taxon>Alveolata</taxon>
        <taxon>Dinophyceae</taxon>
        <taxon>Suessiales</taxon>
        <taxon>Suessiaceae</taxon>
        <taxon>Polarella</taxon>
    </lineage>
</organism>
<feature type="transmembrane region" description="Helical" evidence="5">
    <location>
        <begin position="150"/>
        <end position="170"/>
    </location>
</feature>
<keyword evidence="4 5" id="KW-0472">Membrane</keyword>
<feature type="transmembrane region" description="Helical" evidence="5">
    <location>
        <begin position="99"/>
        <end position="122"/>
    </location>
</feature>
<dbReference type="EMBL" id="CAJNNV010028125">
    <property type="protein sequence ID" value="CAE8623177.1"/>
    <property type="molecule type" value="Genomic_DNA"/>
</dbReference>
<dbReference type="GO" id="GO:0005783">
    <property type="term" value="C:endoplasmic reticulum"/>
    <property type="evidence" value="ECO:0007669"/>
    <property type="project" value="TreeGrafter"/>
</dbReference>
<comment type="subcellular location">
    <subcellularLocation>
        <location evidence="1">Membrane</location>
        <topology evidence="1">Multi-pass membrane protein</topology>
    </subcellularLocation>
</comment>
<evidence type="ECO:0000256" key="1">
    <source>
        <dbReference type="ARBA" id="ARBA00004141"/>
    </source>
</evidence>
<dbReference type="InterPro" id="IPR006634">
    <property type="entry name" value="TLC-dom"/>
</dbReference>
<keyword evidence="8" id="KW-1185">Reference proteome</keyword>
<accession>A0A813GDZ9</accession>
<reference evidence="7" key="1">
    <citation type="submission" date="2021-02" db="EMBL/GenBank/DDBJ databases">
        <authorList>
            <person name="Dougan E. K."/>
            <person name="Rhodes N."/>
            <person name="Thang M."/>
            <person name="Chan C."/>
        </authorList>
    </citation>
    <scope>NUCLEOTIDE SEQUENCE</scope>
</reference>
<feature type="domain" description="TLC" evidence="6">
    <location>
        <begin position="163"/>
        <end position="306"/>
    </location>
</feature>
<dbReference type="Pfam" id="PF03798">
    <property type="entry name" value="TRAM_LAG1_CLN8"/>
    <property type="match status" value="1"/>
</dbReference>
<dbReference type="OMA" id="HENDKYW"/>
<evidence type="ECO:0000256" key="5">
    <source>
        <dbReference type="SAM" id="Phobius"/>
    </source>
</evidence>
<dbReference type="PANTHER" id="PTHR13439:SF0">
    <property type="entry name" value="TOPOISOMERASE I DAMAGE AFFECTED PROTEIN 4"/>
    <property type="match status" value="1"/>
</dbReference>
<keyword evidence="2 5" id="KW-0812">Transmembrane</keyword>
<keyword evidence="3 5" id="KW-1133">Transmembrane helix</keyword>
<feature type="transmembrane region" description="Helical" evidence="5">
    <location>
        <begin position="49"/>
        <end position="70"/>
    </location>
</feature>
<evidence type="ECO:0000259" key="6">
    <source>
        <dbReference type="Pfam" id="PF03798"/>
    </source>
</evidence>
<dbReference type="PANTHER" id="PTHR13439">
    <property type="entry name" value="CT120 PROTEIN"/>
    <property type="match status" value="1"/>
</dbReference>
<feature type="transmembrane region" description="Helical" evidence="5">
    <location>
        <begin position="248"/>
        <end position="269"/>
    </location>
</feature>
<feature type="transmembrane region" description="Helical" evidence="5">
    <location>
        <begin position="177"/>
        <end position="200"/>
    </location>
</feature>
<proteinExistence type="predicted"/>
<dbReference type="OrthoDB" id="506011at2759"/>
<feature type="transmembrane region" description="Helical" evidence="5">
    <location>
        <begin position="206"/>
        <end position="227"/>
    </location>
</feature>
<dbReference type="Proteomes" id="UP000654075">
    <property type="component" value="Unassembled WGS sequence"/>
</dbReference>
<evidence type="ECO:0000313" key="8">
    <source>
        <dbReference type="Proteomes" id="UP000654075"/>
    </source>
</evidence>
<feature type="transmembrane region" description="Helical" evidence="5">
    <location>
        <begin position="281"/>
        <end position="302"/>
    </location>
</feature>
<protein>
    <recommendedName>
        <fullName evidence="6">TLC domain-containing protein</fullName>
    </recommendedName>
</protein>